<organism evidence="1 2">
    <name type="scientific">Andreprevotia lacus DSM 23236</name>
    <dbReference type="NCBI Taxonomy" id="1121001"/>
    <lineage>
        <taxon>Bacteria</taxon>
        <taxon>Pseudomonadati</taxon>
        <taxon>Pseudomonadota</taxon>
        <taxon>Betaproteobacteria</taxon>
        <taxon>Neisseriales</taxon>
        <taxon>Chitinibacteraceae</taxon>
        <taxon>Andreprevotia</taxon>
    </lineage>
</organism>
<evidence type="ECO:0000313" key="2">
    <source>
        <dbReference type="Proteomes" id="UP000192761"/>
    </source>
</evidence>
<dbReference type="AlphaFoldDB" id="A0A1W1XX85"/>
<accession>A0A1W1XX85</accession>
<evidence type="ECO:0000313" key="1">
    <source>
        <dbReference type="EMBL" id="SMC28475.1"/>
    </source>
</evidence>
<dbReference type="EMBL" id="FWXD01000022">
    <property type="protein sequence ID" value="SMC28475.1"/>
    <property type="molecule type" value="Genomic_DNA"/>
</dbReference>
<reference evidence="1 2" key="1">
    <citation type="submission" date="2017-04" db="EMBL/GenBank/DDBJ databases">
        <authorList>
            <person name="Afonso C.L."/>
            <person name="Miller P.J."/>
            <person name="Scott M.A."/>
            <person name="Spackman E."/>
            <person name="Goraichik I."/>
            <person name="Dimitrov K.M."/>
            <person name="Suarez D.L."/>
            <person name="Swayne D.E."/>
        </authorList>
    </citation>
    <scope>NUCLEOTIDE SEQUENCE [LARGE SCALE GENOMIC DNA]</scope>
    <source>
        <strain evidence="1 2">DSM 23236</strain>
    </source>
</reference>
<dbReference type="OrthoDB" id="7022412at2"/>
<protein>
    <submittedName>
        <fullName evidence="1">Uncharacterized protein</fullName>
    </submittedName>
</protein>
<keyword evidence="2" id="KW-1185">Reference proteome</keyword>
<dbReference type="STRING" id="1121001.SAMN02745857_03277"/>
<proteinExistence type="predicted"/>
<dbReference type="RefSeq" id="WP_084092154.1">
    <property type="nucleotide sequence ID" value="NZ_FWXD01000022.1"/>
</dbReference>
<dbReference type="Proteomes" id="UP000192761">
    <property type="component" value="Unassembled WGS sequence"/>
</dbReference>
<name>A0A1W1XX85_9NEIS</name>
<gene>
    <name evidence="1" type="ORF">SAMN02745857_03277</name>
</gene>
<sequence>MTPFFDIARGEIHLKQGLSLRAGLTSQQLAQAGLAFIREFDMQTGWCFKTASAHTQSGQAIQLSLGFEHDHLKRLSFGFVNDPSLDGNALHKAHVDFLVHELGTPNSQNDRQSIYRFVWGEITAEQDPRGGGSYVIVSWA</sequence>